<dbReference type="SUPFAM" id="SSF57845">
    <property type="entry name" value="B-box zinc-binding domain"/>
    <property type="match status" value="1"/>
</dbReference>
<organism evidence="2 3">
    <name type="scientific">Sinanodonta woodiana</name>
    <name type="common">Chinese pond mussel</name>
    <name type="synonym">Anodonta woodiana</name>
    <dbReference type="NCBI Taxonomy" id="1069815"/>
    <lineage>
        <taxon>Eukaryota</taxon>
        <taxon>Metazoa</taxon>
        <taxon>Spiralia</taxon>
        <taxon>Lophotrochozoa</taxon>
        <taxon>Mollusca</taxon>
        <taxon>Bivalvia</taxon>
        <taxon>Autobranchia</taxon>
        <taxon>Heteroconchia</taxon>
        <taxon>Palaeoheterodonta</taxon>
        <taxon>Unionida</taxon>
        <taxon>Unionoidea</taxon>
        <taxon>Unionidae</taxon>
        <taxon>Unioninae</taxon>
        <taxon>Sinanodonta</taxon>
    </lineage>
</organism>
<dbReference type="EMBL" id="JBJQND010000015">
    <property type="protein sequence ID" value="KAL3853316.1"/>
    <property type="molecule type" value="Genomic_DNA"/>
</dbReference>
<evidence type="ECO:0000259" key="1">
    <source>
        <dbReference type="Pfam" id="PF00643"/>
    </source>
</evidence>
<comment type="caution">
    <text evidence="2">The sequence shown here is derived from an EMBL/GenBank/DDBJ whole genome shotgun (WGS) entry which is preliminary data.</text>
</comment>
<sequence>MSKDHSITVQSMAADQNWNSTRSDMYRCSVHGKQYKYICTNHNELCCSGCVIKDHRKCDGLLFIKDLSKLSKKVQDKHNISEKLDAAKTLFITLFESRSQNLKLIEQQKIAITKSIEDWSTSIKELVDRLKMSALEKLDQMCKQ</sequence>
<name>A0ABD3UWC5_SINWO</name>
<keyword evidence="3" id="KW-1185">Reference proteome</keyword>
<dbReference type="AlphaFoldDB" id="A0ABD3UWC5"/>
<gene>
    <name evidence="2" type="ORF">ACJMK2_016865</name>
</gene>
<reference evidence="2 3" key="1">
    <citation type="submission" date="2024-11" db="EMBL/GenBank/DDBJ databases">
        <title>Chromosome-level genome assembly of the freshwater bivalve Anodonta woodiana.</title>
        <authorList>
            <person name="Chen X."/>
        </authorList>
    </citation>
    <scope>NUCLEOTIDE SEQUENCE [LARGE SCALE GENOMIC DNA]</scope>
    <source>
        <strain evidence="2">MN2024</strain>
        <tissue evidence="2">Gills</tissue>
    </source>
</reference>
<protein>
    <recommendedName>
        <fullName evidence="1">B box-type domain-containing protein</fullName>
    </recommendedName>
</protein>
<feature type="domain" description="B box-type" evidence="1">
    <location>
        <begin position="25"/>
        <end position="57"/>
    </location>
</feature>
<proteinExistence type="predicted"/>
<evidence type="ECO:0000313" key="3">
    <source>
        <dbReference type="Proteomes" id="UP001634394"/>
    </source>
</evidence>
<dbReference type="Proteomes" id="UP001634394">
    <property type="component" value="Unassembled WGS sequence"/>
</dbReference>
<dbReference type="Gene3D" id="3.30.160.60">
    <property type="entry name" value="Classic Zinc Finger"/>
    <property type="match status" value="1"/>
</dbReference>
<dbReference type="Pfam" id="PF00643">
    <property type="entry name" value="zf-B_box"/>
    <property type="match status" value="1"/>
</dbReference>
<dbReference type="InterPro" id="IPR000315">
    <property type="entry name" value="Znf_B-box"/>
</dbReference>
<evidence type="ECO:0000313" key="2">
    <source>
        <dbReference type="EMBL" id="KAL3853316.1"/>
    </source>
</evidence>
<accession>A0ABD3UWC5</accession>